<dbReference type="AlphaFoldDB" id="G0V2N8"/>
<dbReference type="PROSITE" id="PS50054">
    <property type="entry name" value="TYR_PHOSPHATASE_DUAL"/>
    <property type="match status" value="1"/>
</dbReference>
<gene>
    <name evidence="7" type="ORF">TCIL3000_11_14250</name>
</gene>
<dbReference type="GO" id="GO:0060271">
    <property type="term" value="P:cilium assembly"/>
    <property type="evidence" value="ECO:0007669"/>
    <property type="project" value="InterPro"/>
</dbReference>
<feature type="compositionally biased region" description="Polar residues" evidence="3">
    <location>
        <begin position="1"/>
        <end position="15"/>
    </location>
</feature>
<keyword evidence="2" id="KW-0904">Protein phosphatase</keyword>
<dbReference type="InterPro" id="IPR020422">
    <property type="entry name" value="TYR_PHOSPHATASE_DUAL_dom"/>
</dbReference>
<dbReference type="InterPro" id="IPR000242">
    <property type="entry name" value="PTP_cat"/>
</dbReference>
<dbReference type="InterPro" id="IPR029021">
    <property type="entry name" value="Prot-tyrosine_phosphatase-like"/>
</dbReference>
<organism evidence="7">
    <name type="scientific">Trypanosoma congolense (strain IL3000)</name>
    <dbReference type="NCBI Taxonomy" id="1068625"/>
    <lineage>
        <taxon>Eukaryota</taxon>
        <taxon>Discoba</taxon>
        <taxon>Euglenozoa</taxon>
        <taxon>Kinetoplastea</taxon>
        <taxon>Metakinetoplastina</taxon>
        <taxon>Trypanosomatida</taxon>
        <taxon>Trypanosomatidae</taxon>
        <taxon>Trypanosoma</taxon>
        <taxon>Nannomonas</taxon>
    </lineage>
</organism>
<dbReference type="PROSITE" id="PS50056">
    <property type="entry name" value="TYR_PHOSPHATASE_2"/>
    <property type="match status" value="1"/>
</dbReference>
<dbReference type="InterPro" id="IPR000387">
    <property type="entry name" value="Tyr_Pase_dom"/>
</dbReference>
<evidence type="ECO:0000259" key="5">
    <source>
        <dbReference type="PROSITE" id="PS50055"/>
    </source>
</evidence>
<sequence length="504" mass="56396">MMGSSTRRGSVSPSHDSFKSPVKPASLASEKNRALKKVDQSKVYGFLDRMRQGIHCSFCGGAKCKHENWEYARESGHDIAIEGLASSWVGADVIASQRPSTSLFKKHSLIEQFKERGITGVLNLQEKGEHARCGPDGVYASTGYSYDGEEDLMRFKISYYEFPWADMTAPKQDIVLRSVQVMDSHVKKSGKVLVHCHAGLGRTGLIIACYLVYAHRMPSADVIAMVRERRPGAIQTSKQVRFVYEFEAHLRKLSHTFRLGVSDSAVDIDVFLKKQRLLLHGEHADFYRFIPMPIYILLRQLLSITSGDSSKSDLVLTSLRSSASPPESVLDDIRVSINGRSFDETSVKDVLPLCHLVWGWFKSLAMPALLSEETSAIVAYMREPPCGRSAQRRFIRRTLRPSALHTAEMLLSAIYVISLNAEDSFMSQALQRVIELLTRADGGEGAAHLSLLELELLHKFFGMWVDLVKGMYFSFGCARVRDENNVRTAKVSTVRLPTGLKNNE</sequence>
<dbReference type="InterPro" id="IPR000340">
    <property type="entry name" value="Dual-sp_phosphatase_cat-dom"/>
</dbReference>
<dbReference type="PRINTS" id="PR00700">
    <property type="entry name" value="PRTYPHPHTASE"/>
</dbReference>
<name>G0V2N8_TRYCI</name>
<protein>
    <submittedName>
        <fullName evidence="7">Uncharacterized protein TCIL3000_11_14250</fullName>
    </submittedName>
</protein>
<dbReference type="Pfam" id="PF00782">
    <property type="entry name" value="DSPc"/>
    <property type="match status" value="1"/>
</dbReference>
<dbReference type="EMBL" id="HE575324">
    <property type="protein sequence ID" value="CCC95910.1"/>
    <property type="molecule type" value="Genomic_DNA"/>
</dbReference>
<feature type="region of interest" description="Disordered" evidence="3">
    <location>
        <begin position="1"/>
        <end position="33"/>
    </location>
</feature>
<evidence type="ECO:0000259" key="6">
    <source>
        <dbReference type="PROSITE" id="PS50056"/>
    </source>
</evidence>
<dbReference type="SMART" id="SM00404">
    <property type="entry name" value="PTPc_motif"/>
    <property type="match status" value="1"/>
</dbReference>
<dbReference type="SMART" id="SM00195">
    <property type="entry name" value="DSPc"/>
    <property type="match status" value="1"/>
</dbReference>
<dbReference type="InterPro" id="IPR050561">
    <property type="entry name" value="PTP"/>
</dbReference>
<dbReference type="VEuPathDB" id="TriTrypDB:TcIL3000.11.14250"/>
<feature type="domain" description="Tyrosine specific protein phosphatases" evidence="6">
    <location>
        <begin position="173"/>
        <end position="241"/>
    </location>
</feature>
<evidence type="ECO:0000313" key="7">
    <source>
        <dbReference type="EMBL" id="CCC95910.1"/>
    </source>
</evidence>
<dbReference type="InterPro" id="IPR003595">
    <property type="entry name" value="Tyr_Pase_cat"/>
</dbReference>
<dbReference type="InterPro" id="IPR016130">
    <property type="entry name" value="Tyr_Pase_AS"/>
</dbReference>
<dbReference type="InterPro" id="IPR049573">
    <property type="entry name" value="PTPDC1_PTP"/>
</dbReference>
<accession>G0V2N8</accession>
<proteinExistence type="predicted"/>
<dbReference type="GO" id="GO:0004725">
    <property type="term" value="F:protein tyrosine phosphatase activity"/>
    <property type="evidence" value="ECO:0007669"/>
    <property type="project" value="InterPro"/>
</dbReference>
<dbReference type="FunFam" id="3.90.190.10:FF:000111">
    <property type="entry name" value="Putative phosphatase"/>
    <property type="match status" value="1"/>
</dbReference>
<dbReference type="PROSITE" id="PS50055">
    <property type="entry name" value="TYR_PHOSPHATASE_PTP"/>
    <property type="match status" value="1"/>
</dbReference>
<evidence type="ECO:0000256" key="1">
    <source>
        <dbReference type="ARBA" id="ARBA00022801"/>
    </source>
</evidence>
<evidence type="ECO:0000259" key="4">
    <source>
        <dbReference type="PROSITE" id="PS50054"/>
    </source>
</evidence>
<feature type="domain" description="Tyrosine-protein phosphatase" evidence="5">
    <location>
        <begin position="156"/>
        <end position="250"/>
    </location>
</feature>
<reference evidence="7" key="1">
    <citation type="journal article" date="2012" name="Proc. Natl. Acad. Sci. U.S.A.">
        <title>Antigenic diversity is generated by distinct evolutionary mechanisms in African trypanosome species.</title>
        <authorList>
            <person name="Jackson A.P."/>
            <person name="Berry A."/>
            <person name="Aslett M."/>
            <person name="Allison H.C."/>
            <person name="Burton P."/>
            <person name="Vavrova-Anderson J."/>
            <person name="Brown R."/>
            <person name="Browne H."/>
            <person name="Corton N."/>
            <person name="Hauser H."/>
            <person name="Gamble J."/>
            <person name="Gilderthorp R."/>
            <person name="Marcello L."/>
            <person name="McQuillan J."/>
            <person name="Otto T.D."/>
            <person name="Quail M.A."/>
            <person name="Sanders M.J."/>
            <person name="van Tonder A."/>
            <person name="Ginger M.L."/>
            <person name="Field M.C."/>
            <person name="Barry J.D."/>
            <person name="Hertz-Fowler C."/>
            <person name="Berriman M."/>
        </authorList>
    </citation>
    <scope>NUCLEOTIDE SEQUENCE</scope>
    <source>
        <strain evidence="7">IL3000</strain>
    </source>
</reference>
<dbReference type="PANTHER" id="PTHR23339">
    <property type="entry name" value="TYROSINE SPECIFIC PROTEIN PHOSPHATASE AND DUAL SPECIFICITY PROTEIN PHOSPHATASE"/>
    <property type="match status" value="1"/>
</dbReference>
<dbReference type="Gene3D" id="3.90.190.10">
    <property type="entry name" value="Protein tyrosine phosphatase superfamily"/>
    <property type="match status" value="1"/>
</dbReference>
<keyword evidence="1" id="KW-0378">Hydrolase</keyword>
<evidence type="ECO:0000256" key="3">
    <source>
        <dbReference type="SAM" id="MobiDB-lite"/>
    </source>
</evidence>
<dbReference type="PROSITE" id="PS00383">
    <property type="entry name" value="TYR_PHOSPHATASE_1"/>
    <property type="match status" value="1"/>
</dbReference>
<dbReference type="SUPFAM" id="SSF52799">
    <property type="entry name" value="(Phosphotyrosine protein) phosphatases II"/>
    <property type="match status" value="1"/>
</dbReference>
<feature type="domain" description="Tyrosine-protein phosphatase" evidence="4">
    <location>
        <begin position="85"/>
        <end position="252"/>
    </location>
</feature>
<dbReference type="CDD" id="cd14506">
    <property type="entry name" value="PTP_PTPDC1"/>
    <property type="match status" value="1"/>
</dbReference>
<evidence type="ECO:0000256" key="2">
    <source>
        <dbReference type="ARBA" id="ARBA00022912"/>
    </source>
</evidence>